<dbReference type="EMBL" id="JAGIZQ010000004">
    <property type="protein sequence ID" value="KAH6631624.1"/>
    <property type="molecule type" value="Genomic_DNA"/>
</dbReference>
<dbReference type="Proteomes" id="UP000724584">
    <property type="component" value="Unassembled WGS sequence"/>
</dbReference>
<organism evidence="1 2">
    <name type="scientific">Chaetomium tenue</name>
    <dbReference type="NCBI Taxonomy" id="1854479"/>
    <lineage>
        <taxon>Eukaryota</taxon>
        <taxon>Fungi</taxon>
        <taxon>Dikarya</taxon>
        <taxon>Ascomycota</taxon>
        <taxon>Pezizomycotina</taxon>
        <taxon>Sordariomycetes</taxon>
        <taxon>Sordariomycetidae</taxon>
        <taxon>Sordariales</taxon>
        <taxon>Chaetomiaceae</taxon>
        <taxon>Chaetomium</taxon>
    </lineage>
</organism>
<evidence type="ECO:0000313" key="2">
    <source>
        <dbReference type="Proteomes" id="UP000724584"/>
    </source>
</evidence>
<evidence type="ECO:0000313" key="1">
    <source>
        <dbReference type="EMBL" id="KAH6631624.1"/>
    </source>
</evidence>
<comment type="caution">
    <text evidence="1">The sequence shown here is derived from an EMBL/GenBank/DDBJ whole genome shotgun (WGS) entry which is preliminary data.</text>
</comment>
<keyword evidence="2" id="KW-1185">Reference proteome</keyword>
<name>A0ACB7P5W6_9PEZI</name>
<proteinExistence type="predicted"/>
<accession>A0ACB7P5W6</accession>
<protein>
    <submittedName>
        <fullName evidence="1">Uncharacterized protein</fullName>
    </submittedName>
</protein>
<sequence>MLQTNAAKGPHSSHDTVPSLNVVKPALVCASAPGHCWTTAQLHRHLLLRRPATSCFVLLSSCWSCWFCCTLGHSPPNRAACCPQIDPDSTPSPATTLCLFSLLLLPRETWCLVLLRLLAFLVHARPAHDARTAATRPCPPPPLPVSTPYSCYRRSTPVPSCVLPSPGQFISPSTPSSRPLATQRAGLRVPYHLALCPPTSSCFSSRSFSPATSPLSSYSGLDPGIFRP</sequence>
<reference evidence="1 2" key="1">
    <citation type="journal article" date="2021" name="Nat. Commun.">
        <title>Genetic determinants of endophytism in the Arabidopsis root mycobiome.</title>
        <authorList>
            <person name="Mesny F."/>
            <person name="Miyauchi S."/>
            <person name="Thiergart T."/>
            <person name="Pickel B."/>
            <person name="Atanasova L."/>
            <person name="Karlsson M."/>
            <person name="Huettel B."/>
            <person name="Barry K.W."/>
            <person name="Haridas S."/>
            <person name="Chen C."/>
            <person name="Bauer D."/>
            <person name="Andreopoulos W."/>
            <person name="Pangilinan J."/>
            <person name="LaButti K."/>
            <person name="Riley R."/>
            <person name="Lipzen A."/>
            <person name="Clum A."/>
            <person name="Drula E."/>
            <person name="Henrissat B."/>
            <person name="Kohler A."/>
            <person name="Grigoriev I.V."/>
            <person name="Martin F.M."/>
            <person name="Hacquard S."/>
        </authorList>
    </citation>
    <scope>NUCLEOTIDE SEQUENCE [LARGE SCALE GENOMIC DNA]</scope>
    <source>
        <strain evidence="1 2">MPI-SDFR-AT-0079</strain>
    </source>
</reference>
<gene>
    <name evidence="1" type="ORF">F5144DRAFT_226264</name>
</gene>